<feature type="compositionally biased region" description="Basic residues" evidence="1">
    <location>
        <begin position="92"/>
        <end position="107"/>
    </location>
</feature>
<sequence length="293" mass="33588">MKGRLKFDDGKKEMKVYSDPFDSKASFAEPYLGVNMVRISYDFDMALENFESDVYNRFKIVMNPRIEMLITNVTHNGGTGGPPRGRYPYFHGKAKGYPRGRDRRGRQPPKVSPVDKGNRATLSVHSRIVLPTDRETYPKGVSSPVKLDKGKAVVRITVTNKDKGADLDEEYFEERDEEMVSTILIIPTEYLGEYEGDPEDAYDVDDEEAFLFIRYEDEPGYFQRPSEKQKFHLRPLHITATMNGIKVNKVLIDGREAISLLPERMIMKRIEEEHRIQGRSLKCLKGVNSDLIG</sequence>
<organism evidence="2 3">
    <name type="scientific">Arachis hypogaea</name>
    <name type="common">Peanut</name>
    <dbReference type="NCBI Taxonomy" id="3818"/>
    <lineage>
        <taxon>Eukaryota</taxon>
        <taxon>Viridiplantae</taxon>
        <taxon>Streptophyta</taxon>
        <taxon>Embryophyta</taxon>
        <taxon>Tracheophyta</taxon>
        <taxon>Spermatophyta</taxon>
        <taxon>Magnoliopsida</taxon>
        <taxon>eudicotyledons</taxon>
        <taxon>Gunneridae</taxon>
        <taxon>Pentapetalae</taxon>
        <taxon>rosids</taxon>
        <taxon>fabids</taxon>
        <taxon>Fabales</taxon>
        <taxon>Fabaceae</taxon>
        <taxon>Papilionoideae</taxon>
        <taxon>50 kb inversion clade</taxon>
        <taxon>dalbergioids sensu lato</taxon>
        <taxon>Dalbergieae</taxon>
        <taxon>Pterocarpus clade</taxon>
        <taxon>Arachis</taxon>
    </lineage>
</organism>
<reference evidence="2 3" key="1">
    <citation type="submission" date="2019-01" db="EMBL/GenBank/DDBJ databases">
        <title>Sequencing of cultivated peanut Arachis hypogaea provides insights into genome evolution and oil improvement.</title>
        <authorList>
            <person name="Chen X."/>
        </authorList>
    </citation>
    <scope>NUCLEOTIDE SEQUENCE [LARGE SCALE GENOMIC DNA]</scope>
    <source>
        <strain evidence="3">cv. Fuhuasheng</strain>
        <tissue evidence="2">Leaves</tissue>
    </source>
</reference>
<dbReference type="EMBL" id="SDMP01000010">
    <property type="protein sequence ID" value="RYR35129.1"/>
    <property type="molecule type" value="Genomic_DNA"/>
</dbReference>
<name>A0A445B8Z5_ARAHY</name>
<comment type="caution">
    <text evidence="2">The sequence shown here is derived from an EMBL/GenBank/DDBJ whole genome shotgun (WGS) entry which is preliminary data.</text>
</comment>
<gene>
    <name evidence="2" type="ORF">Ahy_A10g050266</name>
</gene>
<evidence type="ECO:0000313" key="2">
    <source>
        <dbReference type="EMBL" id="RYR35129.1"/>
    </source>
</evidence>
<evidence type="ECO:0000313" key="3">
    <source>
        <dbReference type="Proteomes" id="UP000289738"/>
    </source>
</evidence>
<feature type="region of interest" description="Disordered" evidence="1">
    <location>
        <begin position="92"/>
        <end position="118"/>
    </location>
</feature>
<protein>
    <submittedName>
        <fullName evidence="2">Uncharacterized protein</fullName>
    </submittedName>
</protein>
<dbReference type="Proteomes" id="UP000289738">
    <property type="component" value="Chromosome A10"/>
</dbReference>
<dbReference type="AlphaFoldDB" id="A0A445B8Z5"/>
<accession>A0A445B8Z5</accession>
<proteinExistence type="predicted"/>
<evidence type="ECO:0000256" key="1">
    <source>
        <dbReference type="SAM" id="MobiDB-lite"/>
    </source>
</evidence>
<keyword evidence="3" id="KW-1185">Reference proteome</keyword>